<dbReference type="SUPFAM" id="SSF52218">
    <property type="entry name" value="Flavoproteins"/>
    <property type="match status" value="1"/>
</dbReference>
<dbReference type="InterPro" id="IPR029039">
    <property type="entry name" value="Flavoprotein-like_sf"/>
</dbReference>
<organism evidence="8 9">
    <name type="scientific">Lagenidium giganteum</name>
    <dbReference type="NCBI Taxonomy" id="4803"/>
    <lineage>
        <taxon>Eukaryota</taxon>
        <taxon>Sar</taxon>
        <taxon>Stramenopiles</taxon>
        <taxon>Oomycota</taxon>
        <taxon>Peronosporomycetes</taxon>
        <taxon>Pythiales</taxon>
        <taxon>Pythiaceae</taxon>
    </lineage>
</organism>
<protein>
    <recommendedName>
        <fullName evidence="5">FMN-dependent NADH-azoreductase</fullName>
        <ecNumber evidence="5">1.7.1.17</ecNumber>
    </recommendedName>
</protein>
<feature type="domain" description="Flavodoxin-like fold" evidence="7">
    <location>
        <begin position="17"/>
        <end position="226"/>
    </location>
</feature>
<dbReference type="InterPro" id="IPR003680">
    <property type="entry name" value="Flavodoxin_fold"/>
</dbReference>
<name>A0AAV2YR83_9STRA</name>
<evidence type="ECO:0000256" key="5">
    <source>
        <dbReference type="ARBA" id="ARBA00024061"/>
    </source>
</evidence>
<evidence type="ECO:0000256" key="1">
    <source>
        <dbReference type="ARBA" id="ARBA00022630"/>
    </source>
</evidence>
<dbReference type="PANTHER" id="PTHR43741">
    <property type="entry name" value="FMN-DEPENDENT NADH-AZOREDUCTASE 1"/>
    <property type="match status" value="1"/>
</dbReference>
<reference evidence="8" key="2">
    <citation type="journal article" date="2023" name="Microbiol Resour">
        <title>Decontamination and Annotation of the Draft Genome Sequence of the Oomycete Lagenidium giganteum ARSEF 373.</title>
        <authorList>
            <person name="Morgan W.R."/>
            <person name="Tartar A."/>
        </authorList>
    </citation>
    <scope>NUCLEOTIDE SEQUENCE</scope>
    <source>
        <strain evidence="8">ARSEF 373</strain>
    </source>
</reference>
<evidence type="ECO:0000256" key="6">
    <source>
        <dbReference type="ARBA" id="ARBA00048542"/>
    </source>
</evidence>
<comment type="caution">
    <text evidence="8">The sequence shown here is derived from an EMBL/GenBank/DDBJ whole genome shotgun (WGS) entry which is preliminary data.</text>
</comment>
<comment type="catalytic activity">
    <reaction evidence="6">
        <text>N,N-dimethyl-1,4-phenylenediamine + anthranilate + 2 NAD(+) = 2-(4-dimethylaminophenyl)diazenylbenzoate + 2 NADH + 2 H(+)</text>
        <dbReference type="Rhea" id="RHEA:55872"/>
        <dbReference type="ChEBI" id="CHEBI:15378"/>
        <dbReference type="ChEBI" id="CHEBI:15783"/>
        <dbReference type="ChEBI" id="CHEBI:16567"/>
        <dbReference type="ChEBI" id="CHEBI:57540"/>
        <dbReference type="ChEBI" id="CHEBI:57945"/>
        <dbReference type="ChEBI" id="CHEBI:71579"/>
        <dbReference type="EC" id="1.7.1.17"/>
    </reaction>
    <physiologicalReaction direction="right-to-left" evidence="6">
        <dbReference type="Rhea" id="RHEA:55874"/>
    </physiologicalReaction>
</comment>
<sequence>MPELRRSGSSSLDKKQTILHINASITHDSVTARVATAMVDHLTHHYHRRVQEGLREPIAPEDILNIEELDVWSNQLPKFDRDTMQHVWRARNNSQDEADIAAFKPIQDLAEQILRADFLVITVPVWNFSVPYVLKQYIDCIVQPGLTFKNADAQGPSGPFFKGRPLIIISSSGGKAPPPNEDFVFPFLSKIFAMCGFDQAHHVAIQGLASHDKEASFQDAVKHANALADEVVHNHQLRLIANDESMPNGL</sequence>
<dbReference type="Gene3D" id="3.40.50.360">
    <property type="match status" value="1"/>
</dbReference>
<evidence type="ECO:0000256" key="3">
    <source>
        <dbReference type="ARBA" id="ARBA00023002"/>
    </source>
</evidence>
<evidence type="ECO:0000259" key="7">
    <source>
        <dbReference type="Pfam" id="PF02525"/>
    </source>
</evidence>
<evidence type="ECO:0000256" key="4">
    <source>
        <dbReference type="ARBA" id="ARBA00023027"/>
    </source>
</evidence>
<dbReference type="EMBL" id="DAKRPA010000157">
    <property type="protein sequence ID" value="DAZ96736.1"/>
    <property type="molecule type" value="Genomic_DNA"/>
</dbReference>
<evidence type="ECO:0000313" key="9">
    <source>
        <dbReference type="Proteomes" id="UP001146120"/>
    </source>
</evidence>
<keyword evidence="3" id="KW-0560">Oxidoreductase</keyword>
<dbReference type="Pfam" id="PF02525">
    <property type="entry name" value="Flavodoxin_2"/>
    <property type="match status" value="1"/>
</dbReference>
<dbReference type="EC" id="1.7.1.17" evidence="5"/>
<keyword evidence="4" id="KW-0520">NAD</keyword>
<dbReference type="InterPro" id="IPR050104">
    <property type="entry name" value="FMN-dep_NADH:Q_OxRdtase_AzoR1"/>
</dbReference>
<dbReference type="HAMAP" id="MF_01216">
    <property type="entry name" value="Azoreductase_type1"/>
    <property type="match status" value="1"/>
</dbReference>
<proteinExistence type="inferred from homology"/>
<dbReference type="Proteomes" id="UP001146120">
    <property type="component" value="Unassembled WGS sequence"/>
</dbReference>
<evidence type="ECO:0000256" key="2">
    <source>
        <dbReference type="ARBA" id="ARBA00022643"/>
    </source>
</evidence>
<dbReference type="PANTHER" id="PTHR43741:SF4">
    <property type="entry name" value="FMN-DEPENDENT NADH:QUINONE OXIDOREDUCTASE"/>
    <property type="match status" value="1"/>
</dbReference>
<gene>
    <name evidence="8" type="ORF">N0F65_012313</name>
</gene>
<reference evidence="8" key="1">
    <citation type="submission" date="2022-11" db="EMBL/GenBank/DDBJ databases">
        <authorList>
            <person name="Morgan W.R."/>
            <person name="Tartar A."/>
        </authorList>
    </citation>
    <scope>NUCLEOTIDE SEQUENCE</scope>
    <source>
        <strain evidence="8">ARSEF 373</strain>
    </source>
</reference>
<dbReference type="AlphaFoldDB" id="A0AAV2YR83"/>
<dbReference type="GO" id="GO:0016655">
    <property type="term" value="F:oxidoreductase activity, acting on NAD(P)H, quinone or similar compound as acceptor"/>
    <property type="evidence" value="ECO:0007669"/>
    <property type="project" value="InterPro"/>
</dbReference>
<keyword evidence="1" id="KW-0285">Flavoprotein</keyword>
<keyword evidence="9" id="KW-1185">Reference proteome</keyword>
<evidence type="ECO:0000313" key="8">
    <source>
        <dbReference type="EMBL" id="DAZ96736.1"/>
    </source>
</evidence>
<dbReference type="GO" id="GO:0010181">
    <property type="term" value="F:FMN binding"/>
    <property type="evidence" value="ECO:0007669"/>
    <property type="project" value="InterPro"/>
</dbReference>
<keyword evidence="2" id="KW-0288">FMN</keyword>
<dbReference type="InterPro" id="IPR023048">
    <property type="entry name" value="NADH:quinone_OxRdtase_FMN_depd"/>
</dbReference>
<accession>A0AAV2YR83</accession>